<keyword evidence="2" id="KW-1185">Reference proteome</keyword>
<evidence type="ECO:0000313" key="1">
    <source>
        <dbReference type="EMBL" id="KAJ7550046.1"/>
    </source>
</evidence>
<protein>
    <submittedName>
        <fullName evidence="1">Uncharacterized protein</fullName>
    </submittedName>
</protein>
<proteinExistence type="predicted"/>
<gene>
    <name evidence="1" type="ORF">O6H91_07G080400</name>
</gene>
<comment type="caution">
    <text evidence="1">The sequence shown here is derived from an EMBL/GenBank/DDBJ whole genome shotgun (WGS) entry which is preliminary data.</text>
</comment>
<organism evidence="1 2">
    <name type="scientific">Diphasiastrum complanatum</name>
    <name type="common">Issler's clubmoss</name>
    <name type="synonym">Lycopodium complanatum</name>
    <dbReference type="NCBI Taxonomy" id="34168"/>
    <lineage>
        <taxon>Eukaryota</taxon>
        <taxon>Viridiplantae</taxon>
        <taxon>Streptophyta</taxon>
        <taxon>Embryophyta</taxon>
        <taxon>Tracheophyta</taxon>
        <taxon>Lycopodiopsida</taxon>
        <taxon>Lycopodiales</taxon>
        <taxon>Lycopodiaceae</taxon>
        <taxon>Lycopodioideae</taxon>
        <taxon>Diphasiastrum</taxon>
    </lineage>
</organism>
<reference evidence="2" key="1">
    <citation type="journal article" date="2024" name="Proc. Natl. Acad. Sci. U.S.A.">
        <title>Extraordinary preservation of gene collinearity over three hundred million years revealed in homosporous lycophytes.</title>
        <authorList>
            <person name="Li C."/>
            <person name="Wickell D."/>
            <person name="Kuo L.Y."/>
            <person name="Chen X."/>
            <person name="Nie B."/>
            <person name="Liao X."/>
            <person name="Peng D."/>
            <person name="Ji J."/>
            <person name="Jenkins J."/>
            <person name="Williams M."/>
            <person name="Shu S."/>
            <person name="Plott C."/>
            <person name="Barry K."/>
            <person name="Rajasekar S."/>
            <person name="Grimwood J."/>
            <person name="Han X."/>
            <person name="Sun S."/>
            <person name="Hou Z."/>
            <person name="He W."/>
            <person name="Dai G."/>
            <person name="Sun C."/>
            <person name="Schmutz J."/>
            <person name="Leebens-Mack J.H."/>
            <person name="Li F.W."/>
            <person name="Wang L."/>
        </authorList>
    </citation>
    <scope>NUCLEOTIDE SEQUENCE [LARGE SCALE GENOMIC DNA]</scope>
    <source>
        <strain evidence="2">cv. PW_Plant_1</strain>
    </source>
</reference>
<sequence length="233" mass="25927">MATALMNLGVSTAMAAANTADSQASFFRGTVCTTPKAGVLRSNGKPIAVRTTALAKENGDERAAVEKRQNGTPTPSKSQGKRDISPFRAFDLWDPFATPSSSLVQMLNLMDNFLDDSPTISSRSGGNRDRRTPWDVLEDEESFSLRIDMPGLTKEDVEVYVEDNSLVVKGEKQIEEKEEDKWASRSYGKYSYVLALPKYIQTDHIKAELKDGVLYIRIPKLKEERKTVDIEIS</sequence>
<accession>A0ACC2D6Z0</accession>
<name>A0ACC2D6Z0_DIPCM</name>
<evidence type="ECO:0000313" key="2">
    <source>
        <dbReference type="Proteomes" id="UP001162992"/>
    </source>
</evidence>
<dbReference type="Proteomes" id="UP001162992">
    <property type="component" value="Chromosome 7"/>
</dbReference>
<dbReference type="EMBL" id="CM055098">
    <property type="protein sequence ID" value="KAJ7550046.1"/>
    <property type="molecule type" value="Genomic_DNA"/>
</dbReference>